<dbReference type="OrthoDB" id="5985073at2759"/>
<dbReference type="SUPFAM" id="SSF48113">
    <property type="entry name" value="Heme-dependent peroxidases"/>
    <property type="match status" value="1"/>
</dbReference>
<feature type="signal peptide" evidence="9">
    <location>
        <begin position="1"/>
        <end position="22"/>
    </location>
</feature>
<feature type="domain" description="WSC" evidence="11">
    <location>
        <begin position="651"/>
        <end position="742"/>
    </location>
</feature>
<evidence type="ECO:0000256" key="7">
    <source>
        <dbReference type="RuleBase" id="RU004241"/>
    </source>
</evidence>
<keyword evidence="6" id="KW-0325">Glycoprotein</keyword>
<protein>
    <submittedName>
        <fullName evidence="12">Heme peroxidase</fullName>
    </submittedName>
</protein>
<dbReference type="InterPro" id="IPR002016">
    <property type="entry name" value="Haem_peroxidase"/>
</dbReference>
<feature type="region of interest" description="Disordered" evidence="8">
    <location>
        <begin position="776"/>
        <end position="800"/>
    </location>
</feature>
<evidence type="ECO:0000256" key="3">
    <source>
        <dbReference type="ARBA" id="ARBA00022729"/>
    </source>
</evidence>
<dbReference type="PRINTS" id="PR00458">
    <property type="entry name" value="PEROXIDASE"/>
</dbReference>
<dbReference type="InterPro" id="IPR010255">
    <property type="entry name" value="Haem_peroxidase_sf"/>
</dbReference>
<keyword evidence="12" id="KW-0560">Oxidoreductase</keyword>
<dbReference type="SMART" id="SM00321">
    <property type="entry name" value="WSC"/>
    <property type="match status" value="4"/>
</dbReference>
<keyword evidence="13" id="KW-1185">Reference proteome</keyword>
<dbReference type="Proteomes" id="UP000799750">
    <property type="component" value="Unassembled WGS sequence"/>
</dbReference>
<dbReference type="GO" id="GO:0020037">
    <property type="term" value="F:heme binding"/>
    <property type="evidence" value="ECO:0007669"/>
    <property type="project" value="InterPro"/>
</dbReference>
<feature type="domain" description="WSC" evidence="11">
    <location>
        <begin position="806"/>
        <end position="897"/>
    </location>
</feature>
<accession>A0A6A6RG11</accession>
<keyword evidence="5" id="KW-0472">Membrane</keyword>
<name>A0A6A6RG11_9PEZI</name>
<feature type="chain" id="PRO_5025345809" evidence="9">
    <location>
        <begin position="23"/>
        <end position="1002"/>
    </location>
</feature>
<dbReference type="AlphaFoldDB" id="A0A6A6RG11"/>
<dbReference type="Gene3D" id="1.10.520.10">
    <property type="match status" value="1"/>
</dbReference>
<evidence type="ECO:0000259" key="11">
    <source>
        <dbReference type="PROSITE" id="PS51212"/>
    </source>
</evidence>
<dbReference type="PROSITE" id="PS50873">
    <property type="entry name" value="PEROXIDASE_4"/>
    <property type="match status" value="1"/>
</dbReference>
<dbReference type="PANTHER" id="PTHR24269:SF16">
    <property type="entry name" value="PROTEIN SLG1"/>
    <property type="match status" value="1"/>
</dbReference>
<evidence type="ECO:0000259" key="10">
    <source>
        <dbReference type="PROSITE" id="PS50873"/>
    </source>
</evidence>
<gene>
    <name evidence="12" type="ORF">BU16DRAFT_612312</name>
</gene>
<sequence>MIALSLPILVWVLSVLQPGVSAVPTWPSSVDELEDIMLLNTGYRSRGFSAAVTPCSYSAQGAGRVAAAEWIRTAFHDMATGNAVQGIGGLDASLVFETNGGENIGPAFNTTLTTYAPFFSSRSSMSDIIAMGMYTAVRSCGGPVVAIKTGRIDATKGGDSGVPLPQNAISIFQNQFLRMGFNTTEMIAVVACGHTLGGVHSSNFPEIVPVASAANSNGVKDFDTTQSFDNKVATEYVSGSTLNPLVVGPSIAKAENSDGRVFAADGNVTIKAMTNPTTFASLCSTMLQKMIEVVPKGTVLTDPIVPYEVKPYALQLTLVAGGASISFTGDIRIRTTVRTASQVASVQLVYKDRSGNSASDNIDTAFKGTANGFDDSFTFYGFSANLDASTSISSFNVLVTLIDGSTELHDNNGAGFAIQDTIMLQSPQSCLSSTNDANGQRSLTVVAAVRNTASNSVQLQLTLKIPRSNGIIVPTLSTVSAAMASQTAIGSYNLYAATYSLDPSQAQTASFGVSAGSAADNYKNVTLLPSTCATLSPSAPSSTPSSLAFSYQGCYTDSSASRAFSAAVFYDNSLTVEKCASDCSKFQYFGVEFGGECYCGNSRDASSTRAGVSECNVACPGNTDEYCGGSSRISAYKNLKYAPVTNPTIAGYTYQGCFSEAQGGRALADSSTAADDLTVESCASFCGGSTYFGVEYGRECYCGASLATTSTNQSASDCSMACAGNSQEYCGAGNRLNIYRKSAVSSSASSSSSSTSSAAASSSASSFSSTITAAASTSTTPTPSVASTSSSSSTTSSSAAGPTLAGYDYQGCHTDLVYARVLTAKTQSTGTTTYASCAAFCSGYNYFGVEYGSECYCGDSFTNPTDTAPETDCSFTCSGDATETCGAGGRMNLFKSSTSHTGPSNPIVSGYSYLSCHTDSVGNRALDAKYLFDNSMTVEECATFCAGYTYFGTEYGTECYCGNTFANPTTVASEGDCSFLCPGNSNEFCGAGDRLSMYQAMI</sequence>
<evidence type="ECO:0000256" key="2">
    <source>
        <dbReference type="ARBA" id="ARBA00022692"/>
    </source>
</evidence>
<evidence type="ECO:0000256" key="9">
    <source>
        <dbReference type="SAM" id="SignalP"/>
    </source>
</evidence>
<evidence type="ECO:0000256" key="6">
    <source>
        <dbReference type="ARBA" id="ARBA00023180"/>
    </source>
</evidence>
<reference evidence="12" key="1">
    <citation type="journal article" date="2020" name="Stud. Mycol.">
        <title>101 Dothideomycetes genomes: a test case for predicting lifestyles and emergence of pathogens.</title>
        <authorList>
            <person name="Haridas S."/>
            <person name="Albert R."/>
            <person name="Binder M."/>
            <person name="Bloem J."/>
            <person name="Labutti K."/>
            <person name="Salamov A."/>
            <person name="Andreopoulos B."/>
            <person name="Baker S."/>
            <person name="Barry K."/>
            <person name="Bills G."/>
            <person name="Bluhm B."/>
            <person name="Cannon C."/>
            <person name="Castanera R."/>
            <person name="Culley D."/>
            <person name="Daum C."/>
            <person name="Ezra D."/>
            <person name="Gonzalez J."/>
            <person name="Henrissat B."/>
            <person name="Kuo A."/>
            <person name="Liang C."/>
            <person name="Lipzen A."/>
            <person name="Lutzoni F."/>
            <person name="Magnuson J."/>
            <person name="Mondo S."/>
            <person name="Nolan M."/>
            <person name="Ohm R."/>
            <person name="Pangilinan J."/>
            <person name="Park H.-J."/>
            <person name="Ramirez L."/>
            <person name="Alfaro M."/>
            <person name="Sun H."/>
            <person name="Tritt A."/>
            <person name="Yoshinaga Y."/>
            <person name="Zwiers L.-H."/>
            <person name="Turgeon B."/>
            <person name="Goodwin S."/>
            <person name="Spatafora J."/>
            <person name="Crous P."/>
            <person name="Grigoriev I."/>
        </authorList>
    </citation>
    <scope>NUCLEOTIDE SEQUENCE</scope>
    <source>
        <strain evidence="12">CBS 269.34</strain>
    </source>
</reference>
<feature type="domain" description="WSC" evidence="11">
    <location>
        <begin position="910"/>
        <end position="1001"/>
    </location>
</feature>
<dbReference type="EMBL" id="MU004181">
    <property type="protein sequence ID" value="KAF2502690.1"/>
    <property type="molecule type" value="Genomic_DNA"/>
</dbReference>
<evidence type="ECO:0000256" key="5">
    <source>
        <dbReference type="ARBA" id="ARBA00023136"/>
    </source>
</evidence>
<comment type="subcellular location">
    <subcellularLocation>
        <location evidence="1">Membrane</location>
        <topology evidence="1">Single-pass membrane protein</topology>
    </subcellularLocation>
</comment>
<dbReference type="PROSITE" id="PS51212">
    <property type="entry name" value="WSC"/>
    <property type="match status" value="4"/>
</dbReference>
<dbReference type="GO" id="GO:0004601">
    <property type="term" value="F:peroxidase activity"/>
    <property type="evidence" value="ECO:0007669"/>
    <property type="project" value="UniProtKB-KW"/>
</dbReference>
<evidence type="ECO:0000313" key="12">
    <source>
        <dbReference type="EMBL" id="KAF2502690.1"/>
    </source>
</evidence>
<feature type="domain" description="Plant heme peroxidase family profile" evidence="10">
    <location>
        <begin position="124"/>
        <end position="339"/>
    </location>
</feature>
<comment type="similarity">
    <text evidence="7">Belongs to the peroxidase family.</text>
</comment>
<keyword evidence="4" id="KW-1133">Transmembrane helix</keyword>
<dbReference type="PANTHER" id="PTHR24269">
    <property type="entry name" value="KREMEN PROTEIN"/>
    <property type="match status" value="1"/>
</dbReference>
<keyword evidence="3 9" id="KW-0732">Signal</keyword>
<evidence type="ECO:0000256" key="1">
    <source>
        <dbReference type="ARBA" id="ARBA00004167"/>
    </source>
</evidence>
<keyword evidence="12" id="KW-0575">Peroxidase</keyword>
<dbReference type="Gene3D" id="1.10.420.10">
    <property type="entry name" value="Peroxidase, domain 2"/>
    <property type="match status" value="1"/>
</dbReference>
<dbReference type="Pfam" id="PF00141">
    <property type="entry name" value="peroxidase"/>
    <property type="match status" value="1"/>
</dbReference>
<evidence type="ECO:0000256" key="8">
    <source>
        <dbReference type="SAM" id="MobiDB-lite"/>
    </source>
</evidence>
<dbReference type="InterPro" id="IPR002889">
    <property type="entry name" value="WSC_carb-bd"/>
</dbReference>
<dbReference type="GO" id="GO:0006979">
    <property type="term" value="P:response to oxidative stress"/>
    <property type="evidence" value="ECO:0007669"/>
    <property type="project" value="InterPro"/>
</dbReference>
<keyword evidence="2" id="KW-0812">Transmembrane</keyword>
<proteinExistence type="inferred from homology"/>
<dbReference type="Pfam" id="PF01822">
    <property type="entry name" value="WSC"/>
    <property type="match status" value="4"/>
</dbReference>
<organism evidence="12 13">
    <name type="scientific">Lophium mytilinum</name>
    <dbReference type="NCBI Taxonomy" id="390894"/>
    <lineage>
        <taxon>Eukaryota</taxon>
        <taxon>Fungi</taxon>
        <taxon>Dikarya</taxon>
        <taxon>Ascomycota</taxon>
        <taxon>Pezizomycotina</taxon>
        <taxon>Dothideomycetes</taxon>
        <taxon>Pleosporomycetidae</taxon>
        <taxon>Mytilinidiales</taxon>
        <taxon>Mytilinidiaceae</taxon>
        <taxon>Lophium</taxon>
    </lineage>
</organism>
<dbReference type="GO" id="GO:0005886">
    <property type="term" value="C:plasma membrane"/>
    <property type="evidence" value="ECO:0007669"/>
    <property type="project" value="TreeGrafter"/>
</dbReference>
<dbReference type="InterPro" id="IPR051836">
    <property type="entry name" value="Kremen_rcpt"/>
</dbReference>
<evidence type="ECO:0000256" key="4">
    <source>
        <dbReference type="ARBA" id="ARBA00022989"/>
    </source>
</evidence>
<feature type="domain" description="WSC" evidence="11">
    <location>
        <begin position="548"/>
        <end position="639"/>
    </location>
</feature>
<evidence type="ECO:0000313" key="13">
    <source>
        <dbReference type="Proteomes" id="UP000799750"/>
    </source>
</evidence>